<dbReference type="Proteomes" id="UP000006852">
    <property type="component" value="Chromosome"/>
</dbReference>
<dbReference type="HOGENOM" id="CLU_2670033_0_0_12"/>
<dbReference type="EMBL" id="CP002631">
    <property type="protein sequence ID" value="AEB13473.1"/>
    <property type="molecule type" value="Genomic_DNA"/>
</dbReference>
<name>F2NRD1_TRES6</name>
<dbReference type="GeneID" id="302997735"/>
<dbReference type="KEGG" id="tsu:Tresu_0527"/>
<reference evidence="2" key="2">
    <citation type="submission" date="2011-04" db="EMBL/GenBank/DDBJ databases">
        <title>The complete genome of chromosome of Treponema succinifaciens DSM 2489.</title>
        <authorList>
            <person name="Lucas S."/>
            <person name="Copeland A."/>
            <person name="Lapidus A."/>
            <person name="Bruce D."/>
            <person name="Goodwin L."/>
            <person name="Pitluck S."/>
            <person name="Peters L."/>
            <person name="Kyrpides N."/>
            <person name="Mavromatis K."/>
            <person name="Ivanova N."/>
            <person name="Ovchinnikova G."/>
            <person name="Teshima H."/>
            <person name="Detter J.C."/>
            <person name="Tapia R."/>
            <person name="Han C."/>
            <person name="Land M."/>
            <person name="Hauser L."/>
            <person name="Markowitz V."/>
            <person name="Cheng J.-F."/>
            <person name="Hugenholtz P."/>
            <person name="Woyke T."/>
            <person name="Wu D."/>
            <person name="Gronow S."/>
            <person name="Wellnitz S."/>
            <person name="Brambilla E."/>
            <person name="Klenk H.-P."/>
            <person name="Eisen J.A."/>
        </authorList>
    </citation>
    <scope>NUCLEOTIDE SEQUENCE [LARGE SCALE GENOMIC DNA]</scope>
    <source>
        <strain evidence="2">ATCC 33096 / DSM 2489 / 6091</strain>
    </source>
</reference>
<dbReference type="RefSeq" id="WP_013700780.1">
    <property type="nucleotide sequence ID" value="NC_015385.1"/>
</dbReference>
<organism evidence="1 2">
    <name type="scientific">Treponema succinifaciens (strain ATCC 33096 / DSM 2489 / 6091)</name>
    <dbReference type="NCBI Taxonomy" id="869209"/>
    <lineage>
        <taxon>Bacteria</taxon>
        <taxon>Pseudomonadati</taxon>
        <taxon>Spirochaetota</taxon>
        <taxon>Spirochaetia</taxon>
        <taxon>Spirochaetales</taxon>
        <taxon>Treponemataceae</taxon>
        <taxon>Treponema</taxon>
    </lineage>
</organism>
<dbReference type="eggNOG" id="ENOG502ZXIR">
    <property type="taxonomic scope" value="Bacteria"/>
</dbReference>
<reference evidence="1 2" key="1">
    <citation type="journal article" date="2011" name="Stand. Genomic Sci.">
        <title>Complete genome sequence of Treponema succinifaciens type strain (6091).</title>
        <authorList>
            <person name="Han C."/>
            <person name="Gronow S."/>
            <person name="Teshima H."/>
            <person name="Lapidus A."/>
            <person name="Nolan M."/>
            <person name="Lucas S."/>
            <person name="Hammon N."/>
            <person name="Deshpande S."/>
            <person name="Cheng J.F."/>
            <person name="Zeytun A."/>
            <person name="Tapia R."/>
            <person name="Goodwin L."/>
            <person name="Pitluck S."/>
            <person name="Liolios K."/>
            <person name="Pagani I."/>
            <person name="Ivanova N."/>
            <person name="Mavromatis K."/>
            <person name="Mikhailova N."/>
            <person name="Huntemann M."/>
            <person name="Pati A."/>
            <person name="Chen A."/>
            <person name="Palaniappan K."/>
            <person name="Land M."/>
            <person name="Hauser L."/>
            <person name="Brambilla E.M."/>
            <person name="Rohde M."/>
            <person name="Goker M."/>
            <person name="Woyke T."/>
            <person name="Bristow J."/>
            <person name="Eisen J.A."/>
            <person name="Markowitz V."/>
            <person name="Hugenholtz P."/>
            <person name="Kyrpides N.C."/>
            <person name="Klenk H.P."/>
            <person name="Detter J.C."/>
        </authorList>
    </citation>
    <scope>NUCLEOTIDE SEQUENCE [LARGE SCALE GENOMIC DNA]</scope>
    <source>
        <strain evidence="2">ATCC 33096 / DSM 2489 / 6091</strain>
    </source>
</reference>
<sequence length="75" mass="8751">MRKEFCEKDGVLITYTNDNVCFEDTKTAESILLSNDGKILHSNFDDKKNQFYIEYLKQIYPAITTYRTLDSVETA</sequence>
<evidence type="ECO:0000313" key="2">
    <source>
        <dbReference type="Proteomes" id="UP000006852"/>
    </source>
</evidence>
<dbReference type="AlphaFoldDB" id="F2NRD1"/>
<protein>
    <submittedName>
        <fullName evidence="1">Uncharacterized protein</fullName>
    </submittedName>
</protein>
<accession>F2NRD1</accession>
<evidence type="ECO:0000313" key="1">
    <source>
        <dbReference type="EMBL" id="AEB13473.1"/>
    </source>
</evidence>
<dbReference type="STRING" id="869209.Tresu_0527"/>
<dbReference type="OrthoDB" id="361951at2"/>
<keyword evidence="2" id="KW-1185">Reference proteome</keyword>
<gene>
    <name evidence="1" type="ordered locus">Tresu_0527</name>
</gene>
<proteinExistence type="predicted"/>